<reference evidence="8" key="1">
    <citation type="journal article" date="2011" name="Nat. Biotechnol.">
        <title>The genomic sequence of the Chinese hamster ovary (CHO)-K1 cell line.</title>
        <authorList>
            <person name="Xu X."/>
            <person name="Nagarajan H."/>
            <person name="Lewis N.E."/>
            <person name="Pan S."/>
            <person name="Cai Z."/>
            <person name="Liu X."/>
            <person name="Chen W."/>
            <person name="Xie M."/>
            <person name="Wang W."/>
            <person name="Hammond S."/>
            <person name="Andersen M.R."/>
            <person name="Neff N."/>
            <person name="Passarelli B."/>
            <person name="Koh W."/>
            <person name="Fan H.C."/>
            <person name="Wang J."/>
            <person name="Gui Y."/>
            <person name="Lee K.H."/>
            <person name="Betenbaugh M.J."/>
            <person name="Quake S.R."/>
            <person name="Famili I."/>
            <person name="Palsson B.O."/>
            <person name="Wang J."/>
        </authorList>
    </citation>
    <scope>NUCLEOTIDE SEQUENCE [LARGE SCALE GENOMIC DNA]</scope>
    <source>
        <strain evidence="8">CHO K1 cell line</strain>
    </source>
</reference>
<dbReference type="InterPro" id="IPR051579">
    <property type="entry name" value="DDR_Transcriptional_Reg"/>
</dbReference>
<evidence type="ECO:0000313" key="7">
    <source>
        <dbReference type="EMBL" id="EGV91529.1"/>
    </source>
</evidence>
<evidence type="ECO:0000259" key="6">
    <source>
        <dbReference type="Pfam" id="PF12738"/>
    </source>
</evidence>
<dbReference type="SUPFAM" id="SSF52113">
    <property type="entry name" value="BRCT domain"/>
    <property type="match status" value="1"/>
</dbReference>
<dbReference type="InterPro" id="IPR036420">
    <property type="entry name" value="BRCT_dom_sf"/>
</dbReference>
<organism evidence="7 8">
    <name type="scientific">Cricetulus griseus</name>
    <name type="common">Chinese hamster</name>
    <name type="synonym">Cricetulus barabensis griseus</name>
    <dbReference type="NCBI Taxonomy" id="10029"/>
    <lineage>
        <taxon>Eukaryota</taxon>
        <taxon>Metazoa</taxon>
        <taxon>Chordata</taxon>
        <taxon>Craniata</taxon>
        <taxon>Vertebrata</taxon>
        <taxon>Euteleostomi</taxon>
        <taxon>Mammalia</taxon>
        <taxon>Eutheria</taxon>
        <taxon>Euarchontoglires</taxon>
        <taxon>Glires</taxon>
        <taxon>Rodentia</taxon>
        <taxon>Myomorpha</taxon>
        <taxon>Muroidea</taxon>
        <taxon>Cricetidae</taxon>
        <taxon>Cricetinae</taxon>
        <taxon>Cricetulus</taxon>
    </lineage>
</organism>
<dbReference type="PaxDb" id="10029-XP_007622320.1"/>
<evidence type="ECO:0000256" key="4">
    <source>
        <dbReference type="ARBA" id="ARBA00023858"/>
    </source>
</evidence>
<dbReference type="GO" id="GO:0005634">
    <property type="term" value="C:nucleus"/>
    <property type="evidence" value="ECO:0007669"/>
    <property type="project" value="UniProtKB-SubCell"/>
</dbReference>
<evidence type="ECO:0000256" key="2">
    <source>
        <dbReference type="ARBA" id="ARBA00022763"/>
    </source>
</evidence>
<dbReference type="GO" id="GO:0006974">
    <property type="term" value="P:DNA damage response"/>
    <property type="evidence" value="ECO:0007669"/>
    <property type="project" value="UniProtKB-KW"/>
</dbReference>
<dbReference type="eggNOG" id="KOG2043">
    <property type="taxonomic scope" value="Eukaryota"/>
</dbReference>
<evidence type="ECO:0000313" key="8">
    <source>
        <dbReference type="Proteomes" id="UP000001075"/>
    </source>
</evidence>
<keyword evidence="2" id="KW-0227">DNA damage</keyword>
<proteinExistence type="predicted"/>
<dbReference type="Proteomes" id="UP000001075">
    <property type="component" value="Unassembled WGS sequence"/>
</dbReference>
<protein>
    <recommendedName>
        <fullName evidence="4">PAX-interacting protein 1</fullName>
    </recommendedName>
    <alternativeName>
        <fullName evidence="5">PAX transactivation activation domain-interacting protein</fullName>
    </alternativeName>
</protein>
<dbReference type="STRING" id="10029.G3IP65"/>
<evidence type="ECO:0000256" key="1">
    <source>
        <dbReference type="ARBA" id="ARBA00004123"/>
    </source>
</evidence>
<keyword evidence="3" id="KW-0539">Nucleus</keyword>
<dbReference type="PANTHER" id="PTHR23196">
    <property type="entry name" value="PAX TRANSCRIPTION ACTIVATION DOMAIN INTERACTING PROTEIN"/>
    <property type="match status" value="1"/>
</dbReference>
<dbReference type="AlphaFoldDB" id="G3IP65"/>
<gene>
    <name evidence="7" type="ORF">I79_025770</name>
</gene>
<dbReference type="GO" id="GO:0060261">
    <property type="term" value="P:positive regulation of transcription initiation by RNA polymerase II"/>
    <property type="evidence" value="ECO:0007669"/>
    <property type="project" value="TreeGrafter"/>
</dbReference>
<feature type="domain" description="BRCT" evidence="6">
    <location>
        <begin position="51"/>
        <end position="91"/>
    </location>
</feature>
<accession>G3IP65</accession>
<sequence length="91" mass="10328">MYAQALRERKRCVTAHWLNTVLKKKKLVPPHRALHFPVAFPPGGKPCSQHIISVTGFVDNDRDDLKLMTYLAGAKYTGYLCRSNTVLICKE</sequence>
<evidence type="ECO:0000256" key="5">
    <source>
        <dbReference type="ARBA" id="ARBA00030146"/>
    </source>
</evidence>
<name>G3IP65_CRIGR</name>
<dbReference type="InParanoid" id="G3IP65"/>
<comment type="subcellular location">
    <subcellularLocation>
        <location evidence="1">Nucleus</location>
    </subcellularLocation>
</comment>
<dbReference type="InterPro" id="IPR001357">
    <property type="entry name" value="BRCT_dom"/>
</dbReference>
<dbReference type="Gene3D" id="3.40.50.10190">
    <property type="entry name" value="BRCT domain"/>
    <property type="match status" value="1"/>
</dbReference>
<dbReference type="PANTHER" id="PTHR23196:SF1">
    <property type="entry name" value="PAX-INTERACTING PROTEIN 1"/>
    <property type="match status" value="1"/>
</dbReference>
<dbReference type="Pfam" id="PF12738">
    <property type="entry name" value="PTCB-BRCT"/>
    <property type="match status" value="1"/>
</dbReference>
<evidence type="ECO:0000256" key="3">
    <source>
        <dbReference type="ARBA" id="ARBA00023242"/>
    </source>
</evidence>
<dbReference type="EMBL" id="JH009188">
    <property type="protein sequence ID" value="EGV91529.1"/>
    <property type="molecule type" value="Genomic_DNA"/>
</dbReference>